<dbReference type="GO" id="GO:0090071">
    <property type="term" value="P:negative regulation of ribosome biogenesis"/>
    <property type="evidence" value="ECO:0007669"/>
    <property type="project" value="TreeGrafter"/>
</dbReference>
<dbReference type="InterPro" id="IPR043519">
    <property type="entry name" value="NT_sf"/>
</dbReference>
<evidence type="ECO:0000313" key="8">
    <source>
        <dbReference type="Proteomes" id="UP000827092"/>
    </source>
</evidence>
<dbReference type="Gene3D" id="3.30.460.10">
    <property type="entry name" value="Beta Polymerase, domain 2"/>
    <property type="match status" value="1"/>
</dbReference>
<dbReference type="PANTHER" id="PTHR21043:SF0">
    <property type="entry name" value="MITOCHONDRIAL ASSEMBLY OF RIBOSOMAL LARGE SUBUNIT PROTEIN 1"/>
    <property type="match status" value="1"/>
</dbReference>
<evidence type="ECO:0000313" key="7">
    <source>
        <dbReference type="EMBL" id="KAG8179102.1"/>
    </source>
</evidence>
<evidence type="ECO:0000256" key="3">
    <source>
        <dbReference type="ARBA" id="ARBA00023128"/>
    </source>
</evidence>
<comment type="similarity">
    <text evidence="2">Belongs to the Iojap/RsfS family.</text>
</comment>
<comment type="subcellular location">
    <subcellularLocation>
        <location evidence="1">Mitochondrion</location>
    </subcellularLocation>
</comment>
<dbReference type="Pfam" id="PF02410">
    <property type="entry name" value="RsfS"/>
    <property type="match status" value="1"/>
</dbReference>
<feature type="compositionally biased region" description="Polar residues" evidence="6">
    <location>
        <begin position="21"/>
        <end position="39"/>
    </location>
</feature>
<dbReference type="GO" id="GO:0017148">
    <property type="term" value="P:negative regulation of translation"/>
    <property type="evidence" value="ECO:0007669"/>
    <property type="project" value="TreeGrafter"/>
</dbReference>
<evidence type="ECO:0000256" key="5">
    <source>
        <dbReference type="ARBA" id="ARBA00073331"/>
    </source>
</evidence>
<comment type="function">
    <text evidence="4">Required for normal mitochondrial ribosome function and mitochondrial translation. May play a role in ribosome biogenesis by preventing premature association of the 28S and 39S ribosomal subunits. Interacts with mitochondrial ribosomal protein uL14m (MRPL14), probably blocking formation of intersubunit bridge B8, preventing association of the 28S and 39S ribosomal subunits. Addition to isolated mitochondrial ribosomal subunits partially inhibits translation, probably by interfering with the association of the 28S and 39S ribosomal subunits and the formation of functional ribosomes. May also participate in the assembly and/or regulation of the stability of the large subunit of the mitochondrial ribosome. May function as a ribosomal silencing factor.</text>
</comment>
<evidence type="ECO:0000256" key="6">
    <source>
        <dbReference type="SAM" id="MobiDB-lite"/>
    </source>
</evidence>
<gene>
    <name evidence="7" type="ORF">JTE90_005458</name>
</gene>
<dbReference type="Proteomes" id="UP000827092">
    <property type="component" value="Unassembled WGS sequence"/>
</dbReference>
<comment type="caution">
    <text evidence="7">The sequence shown here is derived from an EMBL/GenBank/DDBJ whole genome shotgun (WGS) entry which is preliminary data.</text>
</comment>
<dbReference type="SUPFAM" id="SSF81301">
    <property type="entry name" value="Nucleotidyltransferase"/>
    <property type="match status" value="1"/>
</dbReference>
<dbReference type="FunFam" id="3.30.460.10:FF:000018">
    <property type="entry name" value="Mitochondrial assembly of ribosomal large subunit 1"/>
    <property type="match status" value="1"/>
</dbReference>
<evidence type="ECO:0000256" key="1">
    <source>
        <dbReference type="ARBA" id="ARBA00004173"/>
    </source>
</evidence>
<protein>
    <recommendedName>
        <fullName evidence="5">Mitochondrial assembly of ribosomal large subunit protein 1</fullName>
    </recommendedName>
</protein>
<dbReference type="HAMAP" id="MF_01477">
    <property type="entry name" value="Iojap_RsfS"/>
    <property type="match status" value="1"/>
</dbReference>
<accession>A0AAV6U4Z5</accession>
<dbReference type="InterPro" id="IPR004394">
    <property type="entry name" value="Iojap/RsfS/C7orf30"/>
</dbReference>
<reference evidence="7 8" key="1">
    <citation type="journal article" date="2022" name="Nat. Ecol. Evol.">
        <title>A masculinizing supergene underlies an exaggerated male reproductive morph in a spider.</title>
        <authorList>
            <person name="Hendrickx F."/>
            <person name="De Corte Z."/>
            <person name="Sonet G."/>
            <person name="Van Belleghem S.M."/>
            <person name="Kostlbacher S."/>
            <person name="Vangestel C."/>
        </authorList>
    </citation>
    <scope>NUCLEOTIDE SEQUENCE [LARGE SCALE GENOMIC DNA]</scope>
    <source>
        <strain evidence="7">W744_W776</strain>
    </source>
</reference>
<sequence>MTQHNPIHLKDHHKHHDIQPEDTTVFSSNLQKSDVNSTEDSGEVPSIDIANDEEFQNILKDFSLDFNVIGENEKVLDDIKKSLDEYDDTEKLSPETSTSTSAKFGTHSAIDDKYKKFSDADSVIIPSYEELKTNKYSGEECTYHIDQDTEYDVDVSQIPAKRGITGVFDIDEMVEVLRKEKLMDIAVISVPKELHYTDFLVLATARSPRHSDAVAEHLIKLHKMKKHRKDPFVQFEGEKKSNWKALDMGNIVLHIFLEETRTYYDIESLWLFDSEFDSGGTLKPDPLFDAIEEQMAYFSSLQDPTSKEGT</sequence>
<organism evidence="7 8">
    <name type="scientific">Oedothorax gibbosus</name>
    <dbReference type="NCBI Taxonomy" id="931172"/>
    <lineage>
        <taxon>Eukaryota</taxon>
        <taxon>Metazoa</taxon>
        <taxon>Ecdysozoa</taxon>
        <taxon>Arthropoda</taxon>
        <taxon>Chelicerata</taxon>
        <taxon>Arachnida</taxon>
        <taxon>Araneae</taxon>
        <taxon>Araneomorphae</taxon>
        <taxon>Entelegynae</taxon>
        <taxon>Araneoidea</taxon>
        <taxon>Linyphiidae</taxon>
        <taxon>Erigoninae</taxon>
        <taxon>Oedothorax</taxon>
    </lineage>
</organism>
<feature type="region of interest" description="Disordered" evidence="6">
    <location>
        <begin position="1"/>
        <end position="45"/>
    </location>
</feature>
<dbReference type="PANTHER" id="PTHR21043">
    <property type="entry name" value="IOJAP SUPERFAMILY ORTHOLOG"/>
    <property type="match status" value="1"/>
</dbReference>
<keyword evidence="3" id="KW-0496">Mitochondrion</keyword>
<evidence type="ECO:0000256" key="2">
    <source>
        <dbReference type="ARBA" id="ARBA00010574"/>
    </source>
</evidence>
<name>A0AAV6U4Z5_9ARAC</name>
<dbReference type="NCBIfam" id="TIGR00090">
    <property type="entry name" value="rsfS_iojap_ybeB"/>
    <property type="match status" value="1"/>
</dbReference>
<proteinExistence type="inferred from homology"/>
<dbReference type="GO" id="GO:0005739">
    <property type="term" value="C:mitochondrion"/>
    <property type="evidence" value="ECO:0007669"/>
    <property type="project" value="UniProtKB-SubCell"/>
</dbReference>
<dbReference type="EMBL" id="JAFNEN010000649">
    <property type="protein sequence ID" value="KAG8179102.1"/>
    <property type="molecule type" value="Genomic_DNA"/>
</dbReference>
<evidence type="ECO:0000256" key="4">
    <source>
        <dbReference type="ARBA" id="ARBA00053669"/>
    </source>
</evidence>
<dbReference type="GO" id="GO:0043023">
    <property type="term" value="F:ribosomal large subunit binding"/>
    <property type="evidence" value="ECO:0007669"/>
    <property type="project" value="TreeGrafter"/>
</dbReference>
<keyword evidence="8" id="KW-1185">Reference proteome</keyword>
<dbReference type="AlphaFoldDB" id="A0AAV6U4Z5"/>